<keyword evidence="1" id="KW-0285">Flavoprotein</keyword>
<evidence type="ECO:0000313" key="4">
    <source>
        <dbReference type="Proteomes" id="UP001596506"/>
    </source>
</evidence>
<dbReference type="PROSITE" id="PS00073">
    <property type="entry name" value="ACYL_COA_DH_2"/>
    <property type="match status" value="1"/>
</dbReference>
<dbReference type="InterPro" id="IPR036250">
    <property type="entry name" value="AcylCo_DH-like_C"/>
</dbReference>
<dbReference type="InterPro" id="IPR009075">
    <property type="entry name" value="AcylCo_DH/oxidase_C"/>
</dbReference>
<proteinExistence type="predicted"/>
<organism evidence="3 4">
    <name type="scientific">Marinobacter aromaticivorans</name>
    <dbReference type="NCBI Taxonomy" id="1494078"/>
    <lineage>
        <taxon>Bacteria</taxon>
        <taxon>Pseudomonadati</taxon>
        <taxon>Pseudomonadota</taxon>
        <taxon>Gammaproteobacteria</taxon>
        <taxon>Pseudomonadales</taxon>
        <taxon>Marinobacteraceae</taxon>
        <taxon>Marinobacter</taxon>
    </lineage>
</organism>
<feature type="domain" description="Acyl-CoA dehydrogenase/oxidase C-terminal" evidence="2">
    <location>
        <begin position="237"/>
        <end position="365"/>
    </location>
</feature>
<dbReference type="EMBL" id="JBHTBD010000001">
    <property type="protein sequence ID" value="MFC7294061.1"/>
    <property type="molecule type" value="Genomic_DNA"/>
</dbReference>
<name>A0ABW2IT72_9GAMM</name>
<evidence type="ECO:0000256" key="1">
    <source>
        <dbReference type="ARBA" id="ARBA00022630"/>
    </source>
</evidence>
<protein>
    <submittedName>
        <fullName evidence="3">Acyl-CoA dehydrogenase family protein</fullName>
    </submittedName>
</protein>
<dbReference type="Pfam" id="PF00441">
    <property type="entry name" value="Acyl-CoA_dh_1"/>
    <property type="match status" value="1"/>
</dbReference>
<comment type="caution">
    <text evidence="3">The sequence shown here is derived from an EMBL/GenBank/DDBJ whole genome shotgun (WGS) entry which is preliminary data.</text>
</comment>
<dbReference type="SUPFAM" id="SSF47203">
    <property type="entry name" value="Acyl-CoA dehydrogenase C-terminal domain-like"/>
    <property type="match status" value="1"/>
</dbReference>
<gene>
    <name evidence="3" type="ORF">ACFQQA_04905</name>
</gene>
<dbReference type="RefSeq" id="WP_100687839.1">
    <property type="nucleotide sequence ID" value="NZ_JBHTBD010000001.1"/>
</dbReference>
<keyword evidence="4" id="KW-1185">Reference proteome</keyword>
<evidence type="ECO:0000259" key="2">
    <source>
        <dbReference type="Pfam" id="PF00441"/>
    </source>
</evidence>
<reference evidence="4" key="1">
    <citation type="journal article" date="2019" name="Int. J. Syst. Evol. Microbiol.">
        <title>The Global Catalogue of Microorganisms (GCM) 10K type strain sequencing project: providing services to taxonomists for standard genome sequencing and annotation.</title>
        <authorList>
            <consortium name="The Broad Institute Genomics Platform"/>
            <consortium name="The Broad Institute Genome Sequencing Center for Infectious Disease"/>
            <person name="Wu L."/>
            <person name="Ma J."/>
        </authorList>
    </citation>
    <scope>NUCLEOTIDE SEQUENCE [LARGE SCALE GENOMIC DNA]</scope>
    <source>
        <strain evidence="4">CCUG 60559</strain>
    </source>
</reference>
<sequence length="375" mass="40927">MAPALLATDDLQPLLDEVTRFSTTEMAPITQRPDLPASAEAISKLSQAAYDFGILPGDDQNPGFALWAQPEDANALAFSIGALKQLASVNAGIALAWHRNALACFLARSIGFRLNETQQAPLALTAIPTGHHGLARGSLARWLRRRVTDEDQSMLADWLDRNTCNTPLTAPPQWQNLIWPVWHEGVMSWQLVHRSEIAITPCRPQHGLDELGTWQVSAGPANGEIVGATQQQVSSMLVLDALGLLAIAAGTNQHGAAMAGEFASLRRQGGRVISQHAAVQTMLAKIQQARWEAEMVLSGLTRPLSRLSLKELMMARQQLHPRLCMAANLAMQVHGGIGYMQDCGPEKLLRDQNMLRFQSGGTREIPLFIHAWGEI</sequence>
<accession>A0ABW2IT72</accession>
<dbReference type="InterPro" id="IPR006089">
    <property type="entry name" value="Acyl-CoA_DH_CS"/>
</dbReference>
<dbReference type="Proteomes" id="UP001596506">
    <property type="component" value="Unassembled WGS sequence"/>
</dbReference>
<dbReference type="Gene3D" id="1.20.140.10">
    <property type="entry name" value="Butyryl-CoA Dehydrogenase, subunit A, domain 3"/>
    <property type="match status" value="1"/>
</dbReference>
<evidence type="ECO:0000313" key="3">
    <source>
        <dbReference type="EMBL" id="MFC7294061.1"/>
    </source>
</evidence>